<dbReference type="GO" id="GO:0016020">
    <property type="term" value="C:membrane"/>
    <property type="evidence" value="ECO:0007669"/>
    <property type="project" value="InterPro"/>
</dbReference>
<dbReference type="GO" id="GO:0008146">
    <property type="term" value="F:sulfotransferase activity"/>
    <property type="evidence" value="ECO:0007669"/>
    <property type="project" value="InterPro"/>
</dbReference>
<dbReference type="InterPro" id="IPR027417">
    <property type="entry name" value="P-loop_NTPase"/>
</dbReference>
<evidence type="ECO:0008006" key="3">
    <source>
        <dbReference type="Google" id="ProtNLM"/>
    </source>
</evidence>
<name>A0A7W6DSV1_9RHOB</name>
<protein>
    <recommendedName>
        <fullName evidence="3">Sulfotransferase family protein</fullName>
    </recommendedName>
</protein>
<sequence>MATLVNEALGVVFVHIPKSAGTSVTRTFEAHSAPDPETPLTDAERQANPRLWSHWVQGDHLPGIEASVAHNVGMQGGREKVPAFHARAVDLRHALGYRRFDALHSFTFVRNPFERMASTYHYTRDNDANPHAAMCRVLGFEQYIVFNCMLTVQLQYDWLHDLNGRPMVDEVFRVEHMAEAEARLGARLFGKPIRFVHENQSTNARRDPSTSWNAVPEWVIDLFVKTYAKDFACTGYATDVSPYKTADVTSEEAASGAWERLPQYLAHPVERSMQRRYYLDRLRYITTLDRGENVAGSASGDTVAG</sequence>
<dbReference type="SUPFAM" id="SSF52540">
    <property type="entry name" value="P-loop containing nucleoside triphosphate hydrolases"/>
    <property type="match status" value="1"/>
</dbReference>
<proteinExistence type="predicted"/>
<accession>A0A7W6DSV1</accession>
<reference evidence="1 2" key="1">
    <citation type="submission" date="2020-08" db="EMBL/GenBank/DDBJ databases">
        <title>Genomic Encyclopedia of Type Strains, Phase IV (KMG-IV): sequencing the most valuable type-strain genomes for metagenomic binning, comparative biology and taxonomic classification.</title>
        <authorList>
            <person name="Goeker M."/>
        </authorList>
    </citation>
    <scope>NUCLEOTIDE SEQUENCE [LARGE SCALE GENOMIC DNA]</scope>
    <source>
        <strain evidence="1 2">DSM 102235</strain>
    </source>
</reference>
<dbReference type="Gene3D" id="3.40.50.300">
    <property type="entry name" value="P-loop containing nucleotide triphosphate hydrolases"/>
    <property type="match status" value="1"/>
</dbReference>
<dbReference type="EMBL" id="JACIEJ010000020">
    <property type="protein sequence ID" value="MBB3988357.1"/>
    <property type="molecule type" value="Genomic_DNA"/>
</dbReference>
<dbReference type="RefSeq" id="WP_183970123.1">
    <property type="nucleotide sequence ID" value="NZ_BAABBZ010000052.1"/>
</dbReference>
<keyword evidence="2" id="KW-1185">Reference proteome</keyword>
<evidence type="ECO:0000313" key="2">
    <source>
        <dbReference type="Proteomes" id="UP000541426"/>
    </source>
</evidence>
<gene>
    <name evidence="1" type="ORF">GGQ68_004714</name>
</gene>
<dbReference type="Pfam" id="PF03567">
    <property type="entry name" value="Sulfotransfer_2"/>
    <property type="match status" value="1"/>
</dbReference>
<evidence type="ECO:0000313" key="1">
    <source>
        <dbReference type="EMBL" id="MBB3988357.1"/>
    </source>
</evidence>
<dbReference type="AlphaFoldDB" id="A0A7W6DSV1"/>
<dbReference type="Proteomes" id="UP000541426">
    <property type="component" value="Unassembled WGS sequence"/>
</dbReference>
<comment type="caution">
    <text evidence="1">The sequence shown here is derived from an EMBL/GenBank/DDBJ whole genome shotgun (WGS) entry which is preliminary data.</text>
</comment>
<dbReference type="InterPro" id="IPR005331">
    <property type="entry name" value="Sulfotransferase"/>
</dbReference>
<organism evidence="1 2">
    <name type="scientific">Sagittula marina</name>
    <dbReference type="NCBI Taxonomy" id="943940"/>
    <lineage>
        <taxon>Bacteria</taxon>
        <taxon>Pseudomonadati</taxon>
        <taxon>Pseudomonadota</taxon>
        <taxon>Alphaproteobacteria</taxon>
        <taxon>Rhodobacterales</taxon>
        <taxon>Roseobacteraceae</taxon>
        <taxon>Sagittula</taxon>
    </lineage>
</organism>